<dbReference type="InterPro" id="IPR004875">
    <property type="entry name" value="DDE_SF_endonuclease_dom"/>
</dbReference>
<dbReference type="Gene3D" id="3.30.420.10">
    <property type="entry name" value="Ribonuclease H-like superfamily/Ribonuclease H"/>
    <property type="match status" value="1"/>
</dbReference>
<dbReference type="AlphaFoldDB" id="A0A9P0J999"/>
<sequence>MSMLAASKKYKVSYGTLYNKMNGKHFNVHGAPPTFSTEDEIRLLQSVMKCGRWGFPMTLTDLRYVAKAYLDRKGICVAKFSNNLPGPDWARSIIKRHKNLVTQRIATSISKCRAEVSPTIITEYFDNLQGVLVDIPPQNIFNYDESNLQDDPGKKKLIFARGTKYPERVQNHSKTATSIMICGSASGTLLPPYIIYKANDIWQSWTENGPKGFPCCDQPCCARGSRYNRTPHGWIDGLTFQDWFFLSFLPHAKRLPGKKVLIGDNLSSHIQQEVIIECEKNQISFVCLPKNSTHLTQPLDVGFFRPLKQAWRCTLDKWKSQNTRIKAIPKASFPNILKIALETMDNYGDKNSVSKNLVSAFRATGIYPLCREQVLSKLPNDNENNSEILNDTLTDYLKSQRYGNSDENAKKRRKKLYVPPGTSITTALIGLENILEDDGNVEDAVLTLTSDHESDHIVDEEDDLPEYTEPSDENIAIGSFVLVKVQSGKRKSTNFVYAAIIQDKLNNGYRVNGLKAIDTTRQSFKIVENDLFTVDLQDIIALLNTPKIETSGNRVRYKFSHSIDIKEA</sequence>
<dbReference type="Pfam" id="PF03184">
    <property type="entry name" value="DDE_1"/>
    <property type="match status" value="1"/>
</dbReference>
<dbReference type="InterPro" id="IPR050863">
    <property type="entry name" value="CenT-Element_Derived"/>
</dbReference>
<feature type="domain" description="DDE-1" evidence="1">
    <location>
        <begin position="176"/>
        <end position="325"/>
    </location>
</feature>
<accession>A0A9P0J999</accession>
<proteinExistence type="predicted"/>
<organism evidence="2 3">
    <name type="scientific">Aphis gossypii</name>
    <name type="common">Cotton aphid</name>
    <dbReference type="NCBI Taxonomy" id="80765"/>
    <lineage>
        <taxon>Eukaryota</taxon>
        <taxon>Metazoa</taxon>
        <taxon>Ecdysozoa</taxon>
        <taxon>Arthropoda</taxon>
        <taxon>Hexapoda</taxon>
        <taxon>Insecta</taxon>
        <taxon>Pterygota</taxon>
        <taxon>Neoptera</taxon>
        <taxon>Paraneoptera</taxon>
        <taxon>Hemiptera</taxon>
        <taxon>Sternorrhyncha</taxon>
        <taxon>Aphidomorpha</taxon>
        <taxon>Aphidoidea</taxon>
        <taxon>Aphididae</taxon>
        <taxon>Aphidini</taxon>
        <taxon>Aphis</taxon>
        <taxon>Aphis</taxon>
    </lineage>
</organism>
<dbReference type="Proteomes" id="UP001154329">
    <property type="component" value="Chromosome 3"/>
</dbReference>
<dbReference type="GO" id="GO:0005634">
    <property type="term" value="C:nucleus"/>
    <property type="evidence" value="ECO:0007669"/>
    <property type="project" value="TreeGrafter"/>
</dbReference>
<dbReference type="PANTHER" id="PTHR19303">
    <property type="entry name" value="TRANSPOSON"/>
    <property type="match status" value="1"/>
</dbReference>
<dbReference type="PANTHER" id="PTHR19303:SF74">
    <property type="entry name" value="POGO TRANSPOSABLE ELEMENT WITH KRAB DOMAIN"/>
    <property type="match status" value="1"/>
</dbReference>
<dbReference type="EMBL" id="OU899036">
    <property type="protein sequence ID" value="CAH1732693.1"/>
    <property type="molecule type" value="Genomic_DNA"/>
</dbReference>
<dbReference type="InterPro" id="IPR036397">
    <property type="entry name" value="RNaseH_sf"/>
</dbReference>
<reference evidence="2" key="2">
    <citation type="submission" date="2022-10" db="EMBL/GenBank/DDBJ databases">
        <authorList>
            <consortium name="ENA_rothamsted_submissions"/>
            <consortium name="culmorum"/>
            <person name="King R."/>
        </authorList>
    </citation>
    <scope>NUCLEOTIDE SEQUENCE</scope>
</reference>
<evidence type="ECO:0000313" key="3">
    <source>
        <dbReference type="Proteomes" id="UP001154329"/>
    </source>
</evidence>
<evidence type="ECO:0000259" key="1">
    <source>
        <dbReference type="Pfam" id="PF03184"/>
    </source>
</evidence>
<name>A0A9P0J999_APHGO</name>
<protein>
    <recommendedName>
        <fullName evidence="1">DDE-1 domain-containing protein</fullName>
    </recommendedName>
</protein>
<keyword evidence="3" id="KW-1185">Reference proteome</keyword>
<gene>
    <name evidence="2" type="ORF">APHIGO_LOCUS9146</name>
</gene>
<dbReference type="GO" id="GO:0003677">
    <property type="term" value="F:DNA binding"/>
    <property type="evidence" value="ECO:0007669"/>
    <property type="project" value="TreeGrafter"/>
</dbReference>
<reference evidence="2" key="1">
    <citation type="submission" date="2022-02" db="EMBL/GenBank/DDBJ databases">
        <authorList>
            <person name="King R."/>
        </authorList>
    </citation>
    <scope>NUCLEOTIDE SEQUENCE</scope>
</reference>
<evidence type="ECO:0000313" key="2">
    <source>
        <dbReference type="EMBL" id="CAH1732693.1"/>
    </source>
</evidence>